<organism evidence="2 3">
    <name type="scientific">Laccaria amethystina LaAM-08-1</name>
    <dbReference type="NCBI Taxonomy" id="1095629"/>
    <lineage>
        <taxon>Eukaryota</taxon>
        <taxon>Fungi</taxon>
        <taxon>Dikarya</taxon>
        <taxon>Basidiomycota</taxon>
        <taxon>Agaricomycotina</taxon>
        <taxon>Agaricomycetes</taxon>
        <taxon>Agaricomycetidae</taxon>
        <taxon>Agaricales</taxon>
        <taxon>Agaricineae</taxon>
        <taxon>Hydnangiaceae</taxon>
        <taxon>Laccaria</taxon>
    </lineage>
</organism>
<name>A0A0C9XSH7_9AGAR</name>
<dbReference type="InterPro" id="IPR008906">
    <property type="entry name" value="HATC_C_dom"/>
</dbReference>
<dbReference type="GO" id="GO:0046983">
    <property type="term" value="F:protein dimerization activity"/>
    <property type="evidence" value="ECO:0007669"/>
    <property type="project" value="InterPro"/>
</dbReference>
<reference evidence="2 3" key="1">
    <citation type="submission" date="2014-04" db="EMBL/GenBank/DDBJ databases">
        <authorList>
            <consortium name="DOE Joint Genome Institute"/>
            <person name="Kuo A."/>
            <person name="Kohler A."/>
            <person name="Nagy L.G."/>
            <person name="Floudas D."/>
            <person name="Copeland A."/>
            <person name="Barry K.W."/>
            <person name="Cichocki N."/>
            <person name="Veneault-Fourrey C."/>
            <person name="LaButti K."/>
            <person name="Lindquist E.A."/>
            <person name="Lipzen A."/>
            <person name="Lundell T."/>
            <person name="Morin E."/>
            <person name="Murat C."/>
            <person name="Sun H."/>
            <person name="Tunlid A."/>
            <person name="Henrissat B."/>
            <person name="Grigoriev I.V."/>
            <person name="Hibbett D.S."/>
            <person name="Martin F."/>
            <person name="Nordberg H.P."/>
            <person name="Cantor M.N."/>
            <person name="Hua S.X."/>
        </authorList>
    </citation>
    <scope>NUCLEOTIDE SEQUENCE [LARGE SCALE GENOMIC DNA]</scope>
    <source>
        <strain evidence="2 3">LaAM-08-1</strain>
    </source>
</reference>
<sequence length="96" mass="10814">MASSVSSERAFSSAGITISKRRNRLKPDIVEALQCLKCLYHNDLIFRDVPLSSKVEEDLDGEDILDLDLRADEIVTQADDFSWDQLVLNSDEDNVV</sequence>
<evidence type="ECO:0000313" key="2">
    <source>
        <dbReference type="EMBL" id="KIK00712.1"/>
    </source>
</evidence>
<proteinExistence type="predicted"/>
<evidence type="ECO:0000259" key="1">
    <source>
        <dbReference type="Pfam" id="PF05699"/>
    </source>
</evidence>
<dbReference type="Pfam" id="PF05699">
    <property type="entry name" value="Dimer_Tnp_hAT"/>
    <property type="match status" value="1"/>
</dbReference>
<keyword evidence="3" id="KW-1185">Reference proteome</keyword>
<dbReference type="InterPro" id="IPR012337">
    <property type="entry name" value="RNaseH-like_sf"/>
</dbReference>
<dbReference type="OrthoDB" id="3062869at2759"/>
<feature type="domain" description="HAT C-terminal dimerisation" evidence="1">
    <location>
        <begin position="2"/>
        <end position="37"/>
    </location>
</feature>
<dbReference type="EMBL" id="KN838620">
    <property type="protein sequence ID" value="KIK00712.1"/>
    <property type="molecule type" value="Genomic_DNA"/>
</dbReference>
<dbReference type="SUPFAM" id="SSF53098">
    <property type="entry name" value="Ribonuclease H-like"/>
    <property type="match status" value="1"/>
</dbReference>
<evidence type="ECO:0000313" key="3">
    <source>
        <dbReference type="Proteomes" id="UP000054477"/>
    </source>
</evidence>
<reference evidence="3" key="2">
    <citation type="submission" date="2015-01" db="EMBL/GenBank/DDBJ databases">
        <title>Evolutionary Origins and Diversification of the Mycorrhizal Mutualists.</title>
        <authorList>
            <consortium name="DOE Joint Genome Institute"/>
            <consortium name="Mycorrhizal Genomics Consortium"/>
            <person name="Kohler A."/>
            <person name="Kuo A."/>
            <person name="Nagy L.G."/>
            <person name="Floudas D."/>
            <person name="Copeland A."/>
            <person name="Barry K.W."/>
            <person name="Cichocki N."/>
            <person name="Veneault-Fourrey C."/>
            <person name="LaButti K."/>
            <person name="Lindquist E.A."/>
            <person name="Lipzen A."/>
            <person name="Lundell T."/>
            <person name="Morin E."/>
            <person name="Murat C."/>
            <person name="Riley R."/>
            <person name="Ohm R."/>
            <person name="Sun H."/>
            <person name="Tunlid A."/>
            <person name="Henrissat B."/>
            <person name="Grigoriev I.V."/>
            <person name="Hibbett D.S."/>
            <person name="Martin F."/>
        </authorList>
    </citation>
    <scope>NUCLEOTIDE SEQUENCE [LARGE SCALE GENOMIC DNA]</scope>
    <source>
        <strain evidence="3">LaAM-08-1</strain>
    </source>
</reference>
<gene>
    <name evidence="2" type="ORF">K443DRAFT_678994</name>
</gene>
<dbReference type="AlphaFoldDB" id="A0A0C9XSH7"/>
<accession>A0A0C9XSH7</accession>
<protein>
    <recommendedName>
        <fullName evidence="1">HAT C-terminal dimerisation domain-containing protein</fullName>
    </recommendedName>
</protein>
<dbReference type="Proteomes" id="UP000054477">
    <property type="component" value="Unassembled WGS sequence"/>
</dbReference>
<dbReference type="HOGENOM" id="CLU_2455413_0_0_1"/>